<accession>A0A2V3V3P5</accession>
<feature type="chain" id="PRO_5015911586" evidence="2">
    <location>
        <begin position="22"/>
        <end position="305"/>
    </location>
</feature>
<keyword evidence="1" id="KW-0378">Hydrolase</keyword>
<protein>
    <submittedName>
        <fullName evidence="4">Pimeloyl-ACP methyl ester carboxylesterase</fullName>
    </submittedName>
</protein>
<dbReference type="RefSeq" id="WP_244181732.1">
    <property type="nucleotide sequence ID" value="NZ_QJJM01000005.1"/>
</dbReference>
<evidence type="ECO:0000256" key="1">
    <source>
        <dbReference type="ARBA" id="ARBA00022801"/>
    </source>
</evidence>
<organism evidence="4 5">
    <name type="scientific">Blastomonas natatoria</name>
    <dbReference type="NCBI Taxonomy" id="34015"/>
    <lineage>
        <taxon>Bacteria</taxon>
        <taxon>Pseudomonadati</taxon>
        <taxon>Pseudomonadota</taxon>
        <taxon>Alphaproteobacteria</taxon>
        <taxon>Sphingomonadales</taxon>
        <taxon>Sphingomonadaceae</taxon>
        <taxon>Blastomonas</taxon>
    </lineage>
</organism>
<dbReference type="SUPFAM" id="SSF53474">
    <property type="entry name" value="alpha/beta-Hydrolases"/>
    <property type="match status" value="1"/>
</dbReference>
<dbReference type="Pfam" id="PF12697">
    <property type="entry name" value="Abhydrolase_6"/>
    <property type="match status" value="1"/>
</dbReference>
<keyword evidence="2" id="KW-0732">Signal</keyword>
<dbReference type="EMBL" id="QJJM01000005">
    <property type="protein sequence ID" value="PXW76412.1"/>
    <property type="molecule type" value="Genomic_DNA"/>
</dbReference>
<dbReference type="AlphaFoldDB" id="A0A2V3V3P5"/>
<evidence type="ECO:0000259" key="3">
    <source>
        <dbReference type="Pfam" id="PF12697"/>
    </source>
</evidence>
<sequence length="305" mass="31911">MRLIALAALLAASMPAGQATAQAASPAPVSVDASMPAVQRPRLTVQVVGKGPDVILIPGLASPRAVWDRTVDQLKGRYRLHLVQVRGFGDEAGANASGPVLAPLVDDLAGYVRDAGLKKPAVIGHSMGGLTAAIIAARHPDLLGRVLIEDSLPFIGLIFSPMATVDSVRSQADALLKAALAAGQQPPNPANPMLATMSATDTGRAQVAAWSGTADYRVSAQAFHDVLLTDIRPELARITVPVTVLYPHDAVVGPVAMVDALYGHAYQGLTGVTLKRIDNSRHFIMLDQPEAFAQAVEAFLQDYGG</sequence>
<feature type="signal peptide" evidence="2">
    <location>
        <begin position="1"/>
        <end position="21"/>
    </location>
</feature>
<evidence type="ECO:0000256" key="2">
    <source>
        <dbReference type="SAM" id="SignalP"/>
    </source>
</evidence>
<reference evidence="4 5" key="1">
    <citation type="submission" date="2018-05" db="EMBL/GenBank/DDBJ databases">
        <title>Genomic Encyclopedia of Type Strains, Phase IV (KMG-IV): sequencing the most valuable type-strain genomes for metagenomic binning, comparative biology and taxonomic classification.</title>
        <authorList>
            <person name="Goeker M."/>
        </authorList>
    </citation>
    <scope>NUCLEOTIDE SEQUENCE [LARGE SCALE GENOMIC DNA]</scope>
    <source>
        <strain evidence="4 5">DSM 3183</strain>
    </source>
</reference>
<dbReference type="InterPro" id="IPR029058">
    <property type="entry name" value="AB_hydrolase_fold"/>
</dbReference>
<evidence type="ECO:0000313" key="5">
    <source>
        <dbReference type="Proteomes" id="UP000248014"/>
    </source>
</evidence>
<comment type="caution">
    <text evidence="4">The sequence shown here is derived from an EMBL/GenBank/DDBJ whole genome shotgun (WGS) entry which is preliminary data.</text>
</comment>
<gene>
    <name evidence="4" type="ORF">C7451_105186</name>
</gene>
<keyword evidence="5" id="KW-1185">Reference proteome</keyword>
<proteinExistence type="predicted"/>
<dbReference type="Proteomes" id="UP000248014">
    <property type="component" value="Unassembled WGS sequence"/>
</dbReference>
<dbReference type="PANTHER" id="PTHR43798">
    <property type="entry name" value="MONOACYLGLYCEROL LIPASE"/>
    <property type="match status" value="1"/>
</dbReference>
<dbReference type="GO" id="GO:0016020">
    <property type="term" value="C:membrane"/>
    <property type="evidence" value="ECO:0007669"/>
    <property type="project" value="TreeGrafter"/>
</dbReference>
<dbReference type="GO" id="GO:0016787">
    <property type="term" value="F:hydrolase activity"/>
    <property type="evidence" value="ECO:0007669"/>
    <property type="project" value="UniProtKB-KW"/>
</dbReference>
<dbReference type="PANTHER" id="PTHR43798:SF31">
    <property type="entry name" value="AB HYDROLASE SUPERFAMILY PROTEIN YCLE"/>
    <property type="match status" value="1"/>
</dbReference>
<feature type="domain" description="AB hydrolase-1" evidence="3">
    <location>
        <begin position="54"/>
        <end position="295"/>
    </location>
</feature>
<name>A0A2V3V3P5_9SPHN</name>
<dbReference type="Gene3D" id="3.40.50.1820">
    <property type="entry name" value="alpha/beta hydrolase"/>
    <property type="match status" value="1"/>
</dbReference>
<evidence type="ECO:0000313" key="4">
    <source>
        <dbReference type="EMBL" id="PXW76412.1"/>
    </source>
</evidence>
<dbReference type="InterPro" id="IPR050266">
    <property type="entry name" value="AB_hydrolase_sf"/>
</dbReference>
<dbReference type="InterPro" id="IPR000073">
    <property type="entry name" value="AB_hydrolase_1"/>
</dbReference>